<protein>
    <submittedName>
        <fullName evidence="1">Uncharacterized protein</fullName>
    </submittedName>
</protein>
<comment type="caution">
    <text evidence="1">The sequence shown here is derived from an EMBL/GenBank/DDBJ whole genome shotgun (WGS) entry which is preliminary data.</text>
</comment>
<dbReference type="OrthoDB" id="315136at2759"/>
<name>A0A8S1V0J4_PAROT</name>
<dbReference type="AlphaFoldDB" id="A0A8S1V0J4"/>
<organism evidence="1 2">
    <name type="scientific">Paramecium octaurelia</name>
    <dbReference type="NCBI Taxonomy" id="43137"/>
    <lineage>
        <taxon>Eukaryota</taxon>
        <taxon>Sar</taxon>
        <taxon>Alveolata</taxon>
        <taxon>Ciliophora</taxon>
        <taxon>Intramacronucleata</taxon>
        <taxon>Oligohymenophorea</taxon>
        <taxon>Peniculida</taxon>
        <taxon>Parameciidae</taxon>
        <taxon>Paramecium</taxon>
    </lineage>
</organism>
<evidence type="ECO:0000313" key="2">
    <source>
        <dbReference type="Proteomes" id="UP000683925"/>
    </source>
</evidence>
<evidence type="ECO:0000313" key="1">
    <source>
        <dbReference type="EMBL" id="CAD8170890.1"/>
    </source>
</evidence>
<proteinExistence type="predicted"/>
<keyword evidence="2" id="KW-1185">Reference proteome</keyword>
<dbReference type="EMBL" id="CAJJDP010000056">
    <property type="protein sequence ID" value="CAD8170890.1"/>
    <property type="molecule type" value="Genomic_DNA"/>
</dbReference>
<reference evidence="1" key="1">
    <citation type="submission" date="2021-01" db="EMBL/GenBank/DDBJ databases">
        <authorList>
            <consortium name="Genoscope - CEA"/>
            <person name="William W."/>
        </authorList>
    </citation>
    <scope>NUCLEOTIDE SEQUENCE</scope>
</reference>
<gene>
    <name evidence="1" type="ORF">POCTA_138.1.T0570118</name>
</gene>
<dbReference type="Proteomes" id="UP000683925">
    <property type="component" value="Unassembled WGS sequence"/>
</dbReference>
<sequence>MNNFHNYRANRIFQKSVKQRSAQKVNQLRASLKSNESVNSVTYNIRFQREARIKTQPQQNLVSEGTIQNLRFNQLRNHINDKSFQIKQERYKKQPRFPRLNEIFQNKYSVASIEAKSLINHQILQHSELKSLIKAKPQKQKISQH</sequence>
<accession>A0A8S1V0J4</accession>